<reference evidence="8 9" key="3">
    <citation type="submission" date="2019-11" db="EMBL/GenBank/DDBJ databases">
        <title>A de novo genome assembly of a pear dwarfing rootstock.</title>
        <authorList>
            <person name="Wang F."/>
            <person name="Wang J."/>
            <person name="Li S."/>
            <person name="Zhang Y."/>
            <person name="Fang M."/>
            <person name="Ma L."/>
            <person name="Zhao Y."/>
            <person name="Jiang S."/>
        </authorList>
    </citation>
    <scope>NUCLEOTIDE SEQUENCE [LARGE SCALE GENOMIC DNA]</scope>
    <source>
        <strain evidence="8">S2</strain>
        <tissue evidence="8">Leaf</tissue>
    </source>
</reference>
<reference evidence="8 9" key="1">
    <citation type="submission" date="2019-09" db="EMBL/GenBank/DDBJ databases">
        <authorList>
            <person name="Ou C."/>
        </authorList>
    </citation>
    <scope>NUCLEOTIDE SEQUENCE [LARGE SCALE GENOMIC DNA]</scope>
    <source>
        <strain evidence="8">S2</strain>
        <tissue evidence="8">Leaf</tissue>
    </source>
</reference>
<dbReference type="GO" id="GO:0005634">
    <property type="term" value="C:nucleus"/>
    <property type="evidence" value="ECO:0007669"/>
    <property type="project" value="UniProtKB-SubCell"/>
</dbReference>
<feature type="region of interest" description="Disordered" evidence="6">
    <location>
        <begin position="196"/>
        <end position="224"/>
    </location>
</feature>
<evidence type="ECO:0000256" key="2">
    <source>
        <dbReference type="ARBA" id="ARBA00023015"/>
    </source>
</evidence>
<evidence type="ECO:0000313" key="8">
    <source>
        <dbReference type="EMBL" id="KAB2597940.1"/>
    </source>
</evidence>
<evidence type="ECO:0000256" key="5">
    <source>
        <dbReference type="ARBA" id="ARBA00023242"/>
    </source>
</evidence>
<dbReference type="PROSITE" id="PS51005">
    <property type="entry name" value="NAC"/>
    <property type="match status" value="1"/>
</dbReference>
<feature type="domain" description="NAC" evidence="7">
    <location>
        <begin position="46"/>
        <end position="193"/>
    </location>
</feature>
<dbReference type="GO" id="GO:0006355">
    <property type="term" value="P:regulation of DNA-templated transcription"/>
    <property type="evidence" value="ECO:0007669"/>
    <property type="project" value="InterPro"/>
</dbReference>
<evidence type="ECO:0000256" key="6">
    <source>
        <dbReference type="SAM" id="MobiDB-lite"/>
    </source>
</evidence>
<dbReference type="AlphaFoldDB" id="A0A5N5F9Z3"/>
<organism evidence="8 9">
    <name type="scientific">Pyrus ussuriensis x Pyrus communis</name>
    <dbReference type="NCBI Taxonomy" id="2448454"/>
    <lineage>
        <taxon>Eukaryota</taxon>
        <taxon>Viridiplantae</taxon>
        <taxon>Streptophyta</taxon>
        <taxon>Embryophyta</taxon>
        <taxon>Tracheophyta</taxon>
        <taxon>Spermatophyta</taxon>
        <taxon>Magnoliopsida</taxon>
        <taxon>eudicotyledons</taxon>
        <taxon>Gunneridae</taxon>
        <taxon>Pentapetalae</taxon>
        <taxon>rosids</taxon>
        <taxon>fabids</taxon>
        <taxon>Rosales</taxon>
        <taxon>Rosaceae</taxon>
        <taxon>Amygdaloideae</taxon>
        <taxon>Maleae</taxon>
        <taxon>Pyrus</taxon>
    </lineage>
</organism>
<dbReference type="SUPFAM" id="SSF101941">
    <property type="entry name" value="NAC domain"/>
    <property type="match status" value="1"/>
</dbReference>
<feature type="compositionally biased region" description="Basic and acidic residues" evidence="6">
    <location>
        <begin position="200"/>
        <end position="209"/>
    </location>
</feature>
<keyword evidence="3" id="KW-0238">DNA-binding</keyword>
<sequence>MSVYEFNFTEILLPHTIQNTDREREMGSSSSITPEEGEAVRVNVSRLPGFGFCPTDELLIRYYLKNKIEGTDSHFRRIFPEIDLCKYEPGDIPVNENEWVFFTRPKYKDTRCPRRDRLTHQGFYKITGDEREIRDEESKAAIGKKIILTFHEGRGPKAKKSDWVIHEYYCTKTEVGSKPTKQMDFVLCRLKNRSPSYKKPKGDPTRGELPDSGANSEDDQAAGGDVIAGPVEHLGYKELGDVNSSESPDGSCLIDYINILSFDDGDDETGDGKFPDLDDPAASARFLESQPISLSYCIILWHPEIYDLVSVFVIFGLQELDGLVSDFELFVLLLDFSILPRKIPNSTSQLPQPPQLLQAPEPHQPPHPHQTQDYCPSTHQPPEYIISTNDPNEPFNQLDKLLDLPLSPPELSQPHQLENVPGVHSGKFSNWPSPIGVNTSYVTNKNNIATNYENEPVINIAFNRATDERISEVYSQAEENLGLPFQPFDQLQNYAWQSPMLFSEVGELLPANNYIGCNESQFLDMEVATFFPQSS</sequence>
<feature type="compositionally biased region" description="Polar residues" evidence="6">
    <location>
        <begin position="373"/>
        <end position="390"/>
    </location>
</feature>
<gene>
    <name evidence="8" type="ORF">D8674_000860</name>
</gene>
<evidence type="ECO:0000256" key="4">
    <source>
        <dbReference type="ARBA" id="ARBA00023163"/>
    </source>
</evidence>
<name>A0A5N5F9Z3_9ROSA</name>
<dbReference type="GO" id="GO:0003677">
    <property type="term" value="F:DNA binding"/>
    <property type="evidence" value="ECO:0007669"/>
    <property type="project" value="UniProtKB-KW"/>
</dbReference>
<dbReference type="InterPro" id="IPR003441">
    <property type="entry name" value="NAC-dom"/>
</dbReference>
<keyword evidence="5" id="KW-0539">Nucleus</keyword>
<dbReference type="Pfam" id="PF02365">
    <property type="entry name" value="NAM"/>
    <property type="match status" value="1"/>
</dbReference>
<keyword evidence="2" id="KW-0805">Transcription regulation</keyword>
<keyword evidence="4" id="KW-0804">Transcription</keyword>
<comment type="subcellular location">
    <subcellularLocation>
        <location evidence="1">Nucleus</location>
    </subcellularLocation>
</comment>
<dbReference type="InterPro" id="IPR036093">
    <property type="entry name" value="NAC_dom_sf"/>
</dbReference>
<accession>A0A5N5F9Z3</accession>
<evidence type="ECO:0000256" key="3">
    <source>
        <dbReference type="ARBA" id="ARBA00023125"/>
    </source>
</evidence>
<dbReference type="EMBL" id="SMOL01000768">
    <property type="protein sequence ID" value="KAB2597940.1"/>
    <property type="molecule type" value="Genomic_DNA"/>
</dbReference>
<dbReference type="PANTHER" id="PTHR31989">
    <property type="entry name" value="NAC DOMAIN-CONTAINING PROTEIN 82-RELATED"/>
    <property type="match status" value="1"/>
</dbReference>
<comment type="caution">
    <text evidence="8">The sequence shown here is derived from an EMBL/GenBank/DDBJ whole genome shotgun (WGS) entry which is preliminary data.</text>
</comment>
<evidence type="ECO:0000313" key="9">
    <source>
        <dbReference type="Proteomes" id="UP000327157"/>
    </source>
</evidence>
<reference evidence="9" key="2">
    <citation type="submission" date="2019-10" db="EMBL/GenBank/DDBJ databases">
        <title>A de novo genome assembly of a pear dwarfing rootstock.</title>
        <authorList>
            <person name="Wang F."/>
            <person name="Wang J."/>
            <person name="Li S."/>
            <person name="Zhang Y."/>
            <person name="Fang M."/>
            <person name="Ma L."/>
            <person name="Zhao Y."/>
            <person name="Jiang S."/>
        </authorList>
    </citation>
    <scope>NUCLEOTIDE SEQUENCE [LARGE SCALE GENOMIC DNA]</scope>
</reference>
<protein>
    <recommendedName>
        <fullName evidence="7">NAC domain-containing protein</fullName>
    </recommendedName>
</protein>
<dbReference type="Gene3D" id="2.170.150.80">
    <property type="entry name" value="NAC domain"/>
    <property type="match status" value="1"/>
</dbReference>
<evidence type="ECO:0000259" key="7">
    <source>
        <dbReference type="PROSITE" id="PS51005"/>
    </source>
</evidence>
<proteinExistence type="predicted"/>
<evidence type="ECO:0000256" key="1">
    <source>
        <dbReference type="ARBA" id="ARBA00004123"/>
    </source>
</evidence>
<dbReference type="Proteomes" id="UP000327157">
    <property type="component" value="Chromosome 1"/>
</dbReference>
<feature type="region of interest" description="Disordered" evidence="6">
    <location>
        <begin position="347"/>
        <end position="390"/>
    </location>
</feature>
<keyword evidence="9" id="KW-1185">Reference proteome</keyword>